<dbReference type="Gene3D" id="3.40.50.450">
    <property type="match status" value="1"/>
</dbReference>
<dbReference type="PANTHER" id="PTHR21485">
    <property type="entry name" value="HAD SUPERFAMILY MEMBERS CMAS AND KDSC"/>
    <property type="match status" value="1"/>
</dbReference>
<evidence type="ECO:0000256" key="4">
    <source>
        <dbReference type="ARBA" id="ARBA00022723"/>
    </source>
</evidence>
<dbReference type="InterPro" id="IPR050793">
    <property type="entry name" value="CMP-NeuNAc_synthase"/>
</dbReference>
<dbReference type="SFLD" id="SFLDS00003">
    <property type="entry name" value="Haloacid_Dehalogenase"/>
    <property type="match status" value="1"/>
</dbReference>
<accession>A0A1F8EXS8</accession>
<keyword evidence="5" id="KW-0378">Hydrolase</keyword>
<evidence type="ECO:0000313" key="7">
    <source>
        <dbReference type="EMBL" id="OGN05675.1"/>
    </source>
</evidence>
<dbReference type="Pfam" id="PF08282">
    <property type="entry name" value="Hydrolase_3"/>
    <property type="match status" value="1"/>
</dbReference>
<dbReference type="InterPro" id="IPR041164">
    <property type="entry name" value="LDcluster4"/>
</dbReference>
<dbReference type="GO" id="GO:0046872">
    <property type="term" value="F:metal ion binding"/>
    <property type="evidence" value="ECO:0007669"/>
    <property type="project" value="UniProtKB-KW"/>
</dbReference>
<dbReference type="SUPFAM" id="SSF102405">
    <property type="entry name" value="MCP/YpsA-like"/>
    <property type="match status" value="1"/>
</dbReference>
<sequence>MDEKLLDKFRRVRLLALDCDGVLTPAYIETGVIMDPKSSQQYEGRPHNSVVEIARFSHRDGQGIDLVRKPEIDLKVVMITGQRSGYVQARCSKMNIPCLQTKDKVMSLTEWLQKESPEISLQEVCFVGDDMSDFGVMNIVGVPVCVADGIEDIKKIASYVTQKGGGEGAVREVCDLIVTAKQNAARPETTRRLNILITGTGEQATEEVRRIAQETACLLALQGHTIMTNGGPNGVPEAAAIGVHRAREQKPDAVSCAYTFMPGRTTEQTKTTILKTFPGRFEARNAQSCEDLDVAVFFQGGLGTQAKFLTVFHRVMHINKDLVKKGFPSLQRQKLIIAHESFAPNNLKACQKIFGSYFKKEHLRALRFASTADEIAGLTTAWQKTLSRGR</sequence>
<evidence type="ECO:0000256" key="1">
    <source>
        <dbReference type="ARBA" id="ARBA00001946"/>
    </source>
</evidence>
<dbReference type="Proteomes" id="UP000177507">
    <property type="component" value="Unassembled WGS sequence"/>
</dbReference>
<evidence type="ECO:0000256" key="3">
    <source>
        <dbReference type="ARBA" id="ARBA00011881"/>
    </source>
</evidence>
<dbReference type="SUPFAM" id="SSF56784">
    <property type="entry name" value="HAD-like"/>
    <property type="match status" value="1"/>
</dbReference>
<name>A0A1F8EXS8_9BACT</name>
<dbReference type="PANTHER" id="PTHR21485:SF3">
    <property type="entry name" value="N-ACYLNEURAMINATE CYTIDYLYLTRANSFERASE"/>
    <property type="match status" value="1"/>
</dbReference>
<comment type="caution">
    <text evidence="7">The sequence shown here is derived from an EMBL/GenBank/DDBJ whole genome shotgun (WGS) entry which is preliminary data.</text>
</comment>
<protein>
    <recommendedName>
        <fullName evidence="9">3-deoxy-D-manno-octulosonate 8-phosphate phosphatase</fullName>
    </recommendedName>
</protein>
<comment type="similarity">
    <text evidence="2">Belongs to the KdsC family.</text>
</comment>
<gene>
    <name evidence="7" type="ORF">A2831_00645</name>
</gene>
<evidence type="ECO:0000256" key="2">
    <source>
        <dbReference type="ARBA" id="ARBA00005893"/>
    </source>
</evidence>
<organism evidence="7 8">
    <name type="scientific">Candidatus Yanofskybacteria bacterium RIFCSPHIGHO2_01_FULL_44_17</name>
    <dbReference type="NCBI Taxonomy" id="1802668"/>
    <lineage>
        <taxon>Bacteria</taxon>
        <taxon>Candidatus Yanofskyibacteriota</taxon>
    </lineage>
</organism>
<comment type="subunit">
    <text evidence="3">Homotetramer.</text>
</comment>
<evidence type="ECO:0000313" key="8">
    <source>
        <dbReference type="Proteomes" id="UP000177507"/>
    </source>
</evidence>
<dbReference type="InterPro" id="IPR036412">
    <property type="entry name" value="HAD-like_sf"/>
</dbReference>
<comment type="cofactor">
    <cofactor evidence="1">
        <name>Mg(2+)</name>
        <dbReference type="ChEBI" id="CHEBI:18420"/>
    </cofactor>
</comment>
<dbReference type="SFLD" id="SFLDG01136">
    <property type="entry name" value="C1.6:_Phosphoserine_Phosphatas"/>
    <property type="match status" value="1"/>
</dbReference>
<dbReference type="AlphaFoldDB" id="A0A1F8EXS8"/>
<dbReference type="SFLD" id="SFLDG01138">
    <property type="entry name" value="C1.6.2:_Deoxy-d-mannose-octulo"/>
    <property type="match status" value="1"/>
</dbReference>
<keyword evidence="6" id="KW-0460">Magnesium</keyword>
<dbReference type="InterPro" id="IPR010023">
    <property type="entry name" value="KdsC_fam"/>
</dbReference>
<dbReference type="GO" id="GO:0008781">
    <property type="term" value="F:N-acylneuraminate cytidylyltransferase activity"/>
    <property type="evidence" value="ECO:0007669"/>
    <property type="project" value="TreeGrafter"/>
</dbReference>
<evidence type="ECO:0000256" key="5">
    <source>
        <dbReference type="ARBA" id="ARBA00022801"/>
    </source>
</evidence>
<dbReference type="InterPro" id="IPR023214">
    <property type="entry name" value="HAD_sf"/>
</dbReference>
<evidence type="ECO:0008006" key="9">
    <source>
        <dbReference type="Google" id="ProtNLM"/>
    </source>
</evidence>
<dbReference type="STRING" id="1802668.A2831_00645"/>
<dbReference type="Gene3D" id="3.40.50.1000">
    <property type="entry name" value="HAD superfamily/HAD-like"/>
    <property type="match status" value="1"/>
</dbReference>
<dbReference type="Pfam" id="PF18306">
    <property type="entry name" value="LDcluster4"/>
    <property type="match status" value="1"/>
</dbReference>
<proteinExistence type="inferred from homology"/>
<evidence type="ECO:0000256" key="6">
    <source>
        <dbReference type="ARBA" id="ARBA00022842"/>
    </source>
</evidence>
<dbReference type="EMBL" id="MGJI01000006">
    <property type="protein sequence ID" value="OGN05675.1"/>
    <property type="molecule type" value="Genomic_DNA"/>
</dbReference>
<reference evidence="7 8" key="1">
    <citation type="journal article" date="2016" name="Nat. Commun.">
        <title>Thousands of microbial genomes shed light on interconnected biogeochemical processes in an aquifer system.</title>
        <authorList>
            <person name="Anantharaman K."/>
            <person name="Brown C.T."/>
            <person name="Hug L.A."/>
            <person name="Sharon I."/>
            <person name="Castelle C.J."/>
            <person name="Probst A.J."/>
            <person name="Thomas B.C."/>
            <person name="Singh A."/>
            <person name="Wilkins M.J."/>
            <person name="Karaoz U."/>
            <person name="Brodie E.L."/>
            <person name="Williams K.H."/>
            <person name="Hubbard S.S."/>
            <person name="Banfield J.F."/>
        </authorList>
    </citation>
    <scope>NUCLEOTIDE SEQUENCE [LARGE SCALE GENOMIC DNA]</scope>
</reference>
<dbReference type="GO" id="GO:0016788">
    <property type="term" value="F:hydrolase activity, acting on ester bonds"/>
    <property type="evidence" value="ECO:0007669"/>
    <property type="project" value="InterPro"/>
</dbReference>
<keyword evidence="4" id="KW-0479">Metal-binding</keyword>